<reference evidence="7" key="1">
    <citation type="journal article" date="2013" name="Science">
        <title>The Amborella genome and the evolution of flowering plants.</title>
        <authorList>
            <consortium name="Amborella Genome Project"/>
        </authorList>
    </citation>
    <scope>NUCLEOTIDE SEQUENCE [LARGE SCALE GENOMIC DNA]</scope>
</reference>
<feature type="domain" description="B box-type" evidence="5">
    <location>
        <begin position="17"/>
        <end position="62"/>
    </location>
</feature>
<dbReference type="InterPro" id="IPR000315">
    <property type="entry name" value="Znf_B-box"/>
</dbReference>
<evidence type="ECO:0000256" key="3">
    <source>
        <dbReference type="ARBA" id="ARBA00022833"/>
    </source>
</evidence>
<keyword evidence="7" id="KW-1185">Reference proteome</keyword>
<evidence type="ECO:0000256" key="2">
    <source>
        <dbReference type="ARBA" id="ARBA00022771"/>
    </source>
</evidence>
<dbReference type="Gramene" id="ERN04337">
    <property type="protein sequence ID" value="ERN04337"/>
    <property type="gene ID" value="AMTR_s00147p00015370"/>
</dbReference>
<dbReference type="OMA" id="HFRALIC"/>
<organism evidence="6 7">
    <name type="scientific">Amborella trichopoda</name>
    <dbReference type="NCBI Taxonomy" id="13333"/>
    <lineage>
        <taxon>Eukaryota</taxon>
        <taxon>Viridiplantae</taxon>
        <taxon>Streptophyta</taxon>
        <taxon>Embryophyta</taxon>
        <taxon>Tracheophyta</taxon>
        <taxon>Spermatophyta</taxon>
        <taxon>Magnoliopsida</taxon>
        <taxon>Amborellales</taxon>
        <taxon>Amborellaceae</taxon>
        <taxon>Amborella</taxon>
    </lineage>
</organism>
<dbReference type="SMART" id="SM00336">
    <property type="entry name" value="BBOX"/>
    <property type="match status" value="1"/>
</dbReference>
<sequence length="317" mass="35322">MLDPEAKSQNYGFQNQKMEKNCEFCGKSRSLIYCKADAAFLCLACDARVHSANALSHRHVRGLLCGSCSTEQAVLKCMDHKLFFCRTCDCDSHHNVVQHSKRLVNGYIGCPPAKDFAALWGIDLNLCREMGFAHFLKDEEGFRVDVSKGRIAGSSMSSLLDGSGASMAELNEMILGASVADCSMSSSSQNKVVHNNQWHQANYPILQQLFDLEKLQLSESISRPSSLRVQNEVFRPETQTCRQLSQDNDMNQQHSQGEHIDKQQVDNLNLHLQQQMQPFSLITSQPQPLSSSSNAGVSLQGDSFWQCKSPVQSNQVN</sequence>
<dbReference type="HOGENOM" id="CLU_028225_2_0_1"/>
<dbReference type="GO" id="GO:0008270">
    <property type="term" value="F:zinc ion binding"/>
    <property type="evidence" value="ECO:0007669"/>
    <property type="project" value="UniProtKB-KW"/>
</dbReference>
<accession>W1P3B0</accession>
<keyword evidence="3" id="KW-0862">Zinc</keyword>
<dbReference type="AlphaFoldDB" id="W1P3B0"/>
<dbReference type="EMBL" id="KI394278">
    <property type="protein sequence ID" value="ERN04337.1"/>
    <property type="molecule type" value="Genomic_DNA"/>
</dbReference>
<evidence type="ECO:0000256" key="4">
    <source>
        <dbReference type="PROSITE-ProRule" id="PRU00024"/>
    </source>
</evidence>
<evidence type="ECO:0000313" key="6">
    <source>
        <dbReference type="EMBL" id="ERN04337.1"/>
    </source>
</evidence>
<dbReference type="PANTHER" id="PTHR31717:SF138">
    <property type="entry name" value="CONSTANS-LIKE PROTEIN DAYS TO HEADING ON CHROMOSOME 2"/>
    <property type="match status" value="1"/>
</dbReference>
<evidence type="ECO:0000259" key="5">
    <source>
        <dbReference type="PROSITE" id="PS50119"/>
    </source>
</evidence>
<dbReference type="PROSITE" id="PS50119">
    <property type="entry name" value="ZF_BBOX"/>
    <property type="match status" value="1"/>
</dbReference>
<keyword evidence="1" id="KW-0479">Metal-binding</keyword>
<evidence type="ECO:0000313" key="7">
    <source>
        <dbReference type="Proteomes" id="UP000017836"/>
    </source>
</evidence>
<dbReference type="eggNOG" id="ENOG502QVZU">
    <property type="taxonomic scope" value="Eukaryota"/>
</dbReference>
<name>W1P3B0_AMBTC</name>
<protein>
    <recommendedName>
        <fullName evidence="5">B box-type domain-containing protein</fullName>
    </recommendedName>
</protein>
<proteinExistence type="predicted"/>
<gene>
    <name evidence="6" type="ORF">AMTR_s00147p00015370</name>
</gene>
<dbReference type="PANTHER" id="PTHR31717">
    <property type="entry name" value="ZINC FINGER PROTEIN CONSTANS-LIKE 10"/>
    <property type="match status" value="1"/>
</dbReference>
<dbReference type="InterPro" id="IPR049808">
    <property type="entry name" value="CONSTANS-like_Bbox1"/>
</dbReference>
<evidence type="ECO:0000256" key="1">
    <source>
        <dbReference type="ARBA" id="ARBA00022723"/>
    </source>
</evidence>
<dbReference type="CDD" id="cd19821">
    <property type="entry name" value="Bbox1_BBX-like"/>
    <property type="match status" value="1"/>
</dbReference>
<keyword evidence="2 4" id="KW-0863">Zinc-finger</keyword>
<dbReference type="Proteomes" id="UP000017836">
    <property type="component" value="Unassembled WGS sequence"/>
</dbReference>